<dbReference type="EMBL" id="JADZSC010000003">
    <property type="protein sequence ID" value="MBH0231343.1"/>
    <property type="molecule type" value="Genomic_DNA"/>
</dbReference>
<keyword evidence="2" id="KW-1185">Reference proteome</keyword>
<gene>
    <name evidence="1" type="ORF">H0267_14030</name>
</gene>
<comment type="caution">
    <text evidence="1">The sequence shown here is derived from an EMBL/GenBank/DDBJ whole genome shotgun (WGS) entry which is preliminary data.</text>
</comment>
<dbReference type="AlphaFoldDB" id="A0A931MVR4"/>
<accession>A0A931MVR4</accession>
<evidence type="ECO:0000313" key="2">
    <source>
        <dbReference type="Proteomes" id="UP000614490"/>
    </source>
</evidence>
<organism evidence="1 2">
    <name type="scientific">Halobacillus yeomjeoni</name>
    <dbReference type="NCBI Taxonomy" id="311194"/>
    <lineage>
        <taxon>Bacteria</taxon>
        <taxon>Bacillati</taxon>
        <taxon>Bacillota</taxon>
        <taxon>Bacilli</taxon>
        <taxon>Bacillales</taxon>
        <taxon>Bacillaceae</taxon>
        <taxon>Halobacillus</taxon>
    </lineage>
</organism>
<reference evidence="1 2" key="1">
    <citation type="journal article" date="2005" name="Int. J. Syst. Evol. Microbiol.">
        <title>Halobacillus yeomjeoni sp. nov., isolated from a marine solar saltern in Korea.</title>
        <authorList>
            <person name="Yoon J.H."/>
            <person name="Kang S.J."/>
            <person name="Lee C.H."/>
            <person name="Oh H.W."/>
            <person name="Oh T.K."/>
        </authorList>
    </citation>
    <scope>NUCLEOTIDE SEQUENCE [LARGE SCALE GENOMIC DNA]</scope>
    <source>
        <strain evidence="1 2">KCTC 3957</strain>
    </source>
</reference>
<name>A0A931MVR4_9BACI</name>
<dbReference type="Proteomes" id="UP000614490">
    <property type="component" value="Unassembled WGS sequence"/>
</dbReference>
<proteinExistence type="predicted"/>
<dbReference type="Pfam" id="PF09660">
    <property type="entry name" value="DUF2397"/>
    <property type="match status" value="1"/>
</dbReference>
<sequence>MNGIRKPLLQETLYLCTDQWVYRVIIHYCYKRYKGSDGYVSPEELLEYLQGTEEFENYSLEEVEHDLKALELLGNLVSTNEQHETQESGSKSEVRYKVSEVTVGFQKVIERLESTKLEKHAI</sequence>
<evidence type="ECO:0000313" key="1">
    <source>
        <dbReference type="EMBL" id="MBH0231343.1"/>
    </source>
</evidence>
<dbReference type="RefSeq" id="WP_197317970.1">
    <property type="nucleotide sequence ID" value="NZ_JADZSC010000003.1"/>
</dbReference>
<dbReference type="InterPro" id="IPR013493">
    <property type="entry name" value="CHP02677"/>
</dbReference>
<protein>
    <submittedName>
        <fullName evidence="1">DUF2397 family protein</fullName>
    </submittedName>
</protein>